<sequence length="84" mass="8831">MPSLGRLLHAPARTSGPTQRMKQTRNSQTQHHYRTGEDSGAIRVPSAAQDGLVGLNGGLGDGLPGTLDLPAQRLPAPGCRHEVV</sequence>
<feature type="region of interest" description="Disordered" evidence="1">
    <location>
        <begin position="1"/>
        <end position="40"/>
    </location>
</feature>
<evidence type="ECO:0000313" key="3">
    <source>
        <dbReference type="Proteomes" id="UP000028924"/>
    </source>
</evidence>
<protein>
    <submittedName>
        <fullName evidence="2">Uncharacterized protein</fullName>
    </submittedName>
</protein>
<dbReference type="RefSeq" id="XP_011397431.1">
    <property type="nucleotide sequence ID" value="XM_011399129.1"/>
</dbReference>
<feature type="compositionally biased region" description="Polar residues" evidence="1">
    <location>
        <begin position="15"/>
        <end position="30"/>
    </location>
</feature>
<dbReference type="Proteomes" id="UP000028924">
    <property type="component" value="Unassembled WGS sequence"/>
</dbReference>
<accession>A0A087SFN9</accession>
<dbReference type="KEGG" id="apro:F751_2261"/>
<name>A0A087SFN9_AUXPR</name>
<organism evidence="2 3">
    <name type="scientific">Auxenochlorella protothecoides</name>
    <name type="common">Green microalga</name>
    <name type="synonym">Chlorella protothecoides</name>
    <dbReference type="NCBI Taxonomy" id="3075"/>
    <lineage>
        <taxon>Eukaryota</taxon>
        <taxon>Viridiplantae</taxon>
        <taxon>Chlorophyta</taxon>
        <taxon>core chlorophytes</taxon>
        <taxon>Trebouxiophyceae</taxon>
        <taxon>Chlorellales</taxon>
        <taxon>Chlorellaceae</taxon>
        <taxon>Auxenochlorella</taxon>
    </lineage>
</organism>
<dbReference type="EMBL" id="KL662109">
    <property type="protein sequence ID" value="KFM24543.1"/>
    <property type="molecule type" value="Genomic_DNA"/>
</dbReference>
<evidence type="ECO:0000313" key="2">
    <source>
        <dbReference type="EMBL" id="KFM24543.1"/>
    </source>
</evidence>
<proteinExistence type="predicted"/>
<dbReference type="AlphaFoldDB" id="A0A087SFN9"/>
<keyword evidence="3" id="KW-1185">Reference proteome</keyword>
<evidence type="ECO:0000256" key="1">
    <source>
        <dbReference type="SAM" id="MobiDB-lite"/>
    </source>
</evidence>
<gene>
    <name evidence="2" type="ORF">F751_2261</name>
</gene>
<reference evidence="2 3" key="1">
    <citation type="journal article" date="2014" name="BMC Genomics">
        <title>Oil accumulation mechanisms of the oleaginous microalga Chlorella protothecoides revealed through its genome, transcriptomes, and proteomes.</title>
        <authorList>
            <person name="Gao C."/>
            <person name="Wang Y."/>
            <person name="Shen Y."/>
            <person name="Yan D."/>
            <person name="He X."/>
            <person name="Dai J."/>
            <person name="Wu Q."/>
        </authorList>
    </citation>
    <scope>NUCLEOTIDE SEQUENCE [LARGE SCALE GENOMIC DNA]</scope>
    <source>
        <strain evidence="2 3">0710</strain>
    </source>
</reference>
<dbReference type="GeneID" id="23613652"/>